<name>A0A1E4TSG9_PACTA</name>
<accession>A0A1E4TSG9</accession>
<protein>
    <submittedName>
        <fullName evidence="3">Uncharacterized protein</fullName>
    </submittedName>
</protein>
<gene>
    <name evidence="3" type="ORF">PACTADRAFT_17304</name>
</gene>
<evidence type="ECO:0000256" key="2">
    <source>
        <dbReference type="SAM" id="Phobius"/>
    </source>
</evidence>
<feature type="region of interest" description="Disordered" evidence="1">
    <location>
        <begin position="187"/>
        <end position="235"/>
    </location>
</feature>
<dbReference type="Proteomes" id="UP000094236">
    <property type="component" value="Unassembled WGS sequence"/>
</dbReference>
<keyword evidence="2" id="KW-1133">Transmembrane helix</keyword>
<dbReference type="OrthoDB" id="4084460at2759"/>
<evidence type="ECO:0000256" key="1">
    <source>
        <dbReference type="SAM" id="MobiDB-lite"/>
    </source>
</evidence>
<organism evidence="3 4">
    <name type="scientific">Pachysolen tannophilus NRRL Y-2460</name>
    <dbReference type="NCBI Taxonomy" id="669874"/>
    <lineage>
        <taxon>Eukaryota</taxon>
        <taxon>Fungi</taxon>
        <taxon>Dikarya</taxon>
        <taxon>Ascomycota</taxon>
        <taxon>Saccharomycotina</taxon>
        <taxon>Pichiomycetes</taxon>
        <taxon>Pachysolenaceae</taxon>
        <taxon>Pachysolen</taxon>
    </lineage>
</organism>
<evidence type="ECO:0000313" key="4">
    <source>
        <dbReference type="Proteomes" id="UP000094236"/>
    </source>
</evidence>
<keyword evidence="4" id="KW-1185">Reference proteome</keyword>
<evidence type="ECO:0000313" key="3">
    <source>
        <dbReference type="EMBL" id="ODV94618.1"/>
    </source>
</evidence>
<sequence>MRNGQVIGAIIGTLIGFVIFLMLFLWLLWVYFVEIVSDDYNRISVRLRPGRVKSLNKINSESKEEADVGMGDDQLTTIPNEGTNLRSEGECEQEREVGETPYAMTNRDYSRTLNREDDLIEENSYLQLLDDELFFTKDCYSNRLIRIGMIVVCIKPYIAKTKDEFSLTTGDLIRLLKIFKIKESNRKTNNQYDQSPKPWSLEMGGDVHSQQPKATEEGEGGGGGGEEEEVNKDEQEEDCEIIMGQGILLDSYLEMRGSNLTIFSKLQPNNSGITTATTAPANMKSYSSSNNNLLRDNQFSSSQIAVDDLNNTTFIKNFPMKYVSLESTVIQAALEQNSEASVTRNDTNSSQ</sequence>
<reference evidence="4" key="1">
    <citation type="submission" date="2016-05" db="EMBL/GenBank/DDBJ databases">
        <title>Comparative genomics of biotechnologically important yeasts.</title>
        <authorList>
            <consortium name="DOE Joint Genome Institute"/>
            <person name="Riley R."/>
            <person name="Haridas S."/>
            <person name="Wolfe K.H."/>
            <person name="Lopes M.R."/>
            <person name="Hittinger C.T."/>
            <person name="Goker M."/>
            <person name="Salamov A."/>
            <person name="Wisecaver J."/>
            <person name="Long T.M."/>
            <person name="Aerts A.L."/>
            <person name="Barry K."/>
            <person name="Choi C."/>
            <person name="Clum A."/>
            <person name="Coughlan A.Y."/>
            <person name="Deshpande S."/>
            <person name="Douglass A.P."/>
            <person name="Hanson S.J."/>
            <person name="Klenk H.-P."/>
            <person name="Labutti K."/>
            <person name="Lapidus A."/>
            <person name="Lindquist E."/>
            <person name="Lipzen A."/>
            <person name="Meier-Kolthoff J.P."/>
            <person name="Ohm R.A."/>
            <person name="Otillar R.P."/>
            <person name="Pangilinan J."/>
            <person name="Peng Y."/>
            <person name="Rokas A."/>
            <person name="Rosa C.A."/>
            <person name="Scheuner C."/>
            <person name="Sibirny A.A."/>
            <person name="Slot J.C."/>
            <person name="Stielow J.B."/>
            <person name="Sun H."/>
            <person name="Kurtzman C.P."/>
            <person name="Blackwell M."/>
            <person name="Grigoriev I.V."/>
            <person name="Jeffries T.W."/>
        </authorList>
    </citation>
    <scope>NUCLEOTIDE SEQUENCE [LARGE SCALE GENOMIC DNA]</scope>
    <source>
        <strain evidence="4">NRRL Y-2460</strain>
    </source>
</reference>
<feature type="transmembrane region" description="Helical" evidence="2">
    <location>
        <begin position="7"/>
        <end position="32"/>
    </location>
</feature>
<dbReference type="AlphaFoldDB" id="A0A1E4TSG9"/>
<keyword evidence="2" id="KW-0472">Membrane</keyword>
<dbReference type="EMBL" id="KV454015">
    <property type="protein sequence ID" value="ODV94618.1"/>
    <property type="molecule type" value="Genomic_DNA"/>
</dbReference>
<feature type="compositionally biased region" description="Acidic residues" evidence="1">
    <location>
        <begin position="225"/>
        <end position="235"/>
    </location>
</feature>
<keyword evidence="2" id="KW-0812">Transmembrane</keyword>
<proteinExistence type="predicted"/>